<keyword evidence="1" id="KW-1133">Transmembrane helix</keyword>
<dbReference type="Proteomes" id="UP001218412">
    <property type="component" value="Chromosome"/>
</dbReference>
<gene>
    <name evidence="2" type="ORF">JHW45_06045</name>
</gene>
<protein>
    <recommendedName>
        <fullName evidence="4">Efflux RND transporter periplasmic adaptor subunit</fullName>
    </recommendedName>
</protein>
<accession>A0ABY7SZR7</accession>
<proteinExistence type="predicted"/>
<organism evidence="2 3">
    <name type="scientific">Paracoccus stylophorae</name>
    <dbReference type="NCBI Taxonomy" id="659350"/>
    <lineage>
        <taxon>Bacteria</taxon>
        <taxon>Pseudomonadati</taxon>
        <taxon>Pseudomonadota</taxon>
        <taxon>Alphaproteobacteria</taxon>
        <taxon>Rhodobacterales</taxon>
        <taxon>Paracoccaceae</taxon>
        <taxon>Paracoccus</taxon>
    </lineage>
</organism>
<evidence type="ECO:0000313" key="2">
    <source>
        <dbReference type="EMBL" id="WCR11918.1"/>
    </source>
</evidence>
<dbReference type="EMBL" id="CP067134">
    <property type="protein sequence ID" value="WCR11918.1"/>
    <property type="molecule type" value="Genomic_DNA"/>
</dbReference>
<name>A0ABY7SZR7_9RHOB</name>
<evidence type="ECO:0000256" key="1">
    <source>
        <dbReference type="SAM" id="Phobius"/>
    </source>
</evidence>
<keyword evidence="1" id="KW-0472">Membrane</keyword>
<evidence type="ECO:0008006" key="4">
    <source>
        <dbReference type="Google" id="ProtNLM"/>
    </source>
</evidence>
<dbReference type="RefSeq" id="WP_272860038.1">
    <property type="nucleotide sequence ID" value="NZ_CP067134.1"/>
</dbReference>
<keyword evidence="1" id="KW-0812">Transmembrane</keyword>
<reference evidence="2 3" key="1">
    <citation type="submission" date="2021-01" db="EMBL/GenBank/DDBJ databases">
        <title>Biogeographic distribution of Paracoccus.</title>
        <authorList>
            <person name="Hollensteiner J."/>
            <person name="Leineberger J."/>
            <person name="Brinkhoff T."/>
            <person name="Daniel R."/>
        </authorList>
    </citation>
    <scope>NUCLEOTIDE SEQUENCE [LARGE SCALE GENOMIC DNA]</scope>
    <source>
        <strain evidence="2 3">LMG25392</strain>
    </source>
</reference>
<sequence>MRLIKVLAVLIVAGVIGLIGYAYLGDMEPVRQEVRSPVAIGGAGD</sequence>
<evidence type="ECO:0000313" key="3">
    <source>
        <dbReference type="Proteomes" id="UP001218412"/>
    </source>
</evidence>
<keyword evidence="3" id="KW-1185">Reference proteome</keyword>
<feature type="transmembrane region" description="Helical" evidence="1">
    <location>
        <begin position="6"/>
        <end position="24"/>
    </location>
</feature>